<reference evidence="2 3" key="1">
    <citation type="submission" date="2019-11" db="EMBL/GenBank/DDBJ databases">
        <title>Whole genome sequence of Haloferax sp. MBLA0078.</title>
        <authorList>
            <person name="Seo M.-J."/>
            <person name="Cho E.-S."/>
        </authorList>
    </citation>
    <scope>NUCLEOTIDE SEQUENCE [LARGE SCALE GENOMIC DNA]</scope>
    <source>
        <strain evidence="2 3">MBLA0078</strain>
    </source>
</reference>
<keyword evidence="1" id="KW-1133">Transmembrane helix</keyword>
<evidence type="ECO:0000256" key="1">
    <source>
        <dbReference type="SAM" id="Phobius"/>
    </source>
</evidence>
<keyword evidence="1" id="KW-0472">Membrane</keyword>
<keyword evidence="3" id="KW-1185">Reference proteome</keyword>
<comment type="caution">
    <text evidence="2">The sequence shown here is derived from an EMBL/GenBank/DDBJ whole genome shotgun (WGS) entry which is preliminary data.</text>
</comment>
<name>A0A6A8G369_9EURY</name>
<dbReference type="AlphaFoldDB" id="A0A6A8G369"/>
<feature type="transmembrane region" description="Helical" evidence="1">
    <location>
        <begin position="200"/>
        <end position="220"/>
    </location>
</feature>
<evidence type="ECO:0000313" key="2">
    <source>
        <dbReference type="EMBL" id="MRW95012.1"/>
    </source>
</evidence>
<dbReference type="RefSeq" id="WP_151108691.1">
    <property type="nucleotide sequence ID" value="NZ_WKJQ01000001.1"/>
</dbReference>
<evidence type="ECO:0008006" key="4">
    <source>
        <dbReference type="Google" id="ProtNLM"/>
    </source>
</evidence>
<proteinExistence type="predicted"/>
<sequence>MTVSNRELAGLAGLALLLVLAGCAQVTVHSEVTADGEVSELTYQINMSRTAYGYLEESAEEDGYDNVTESMLAEFDESERQDVEVSEAYRGDRVTLTMTRRNFVPDGDSGIEITSEDGKIVYEDTTFVNETAAAEEETDFEKSLSSGLAVDYYLTMPGKITDSNADSVDGNTAEWHESGSDAFDDNRIYAVSDKPTFGSVPGFGVVGAVGALLVLTVFLARRR</sequence>
<organism evidence="2 3">
    <name type="scientific">Haloferax marinum</name>
    <dbReference type="NCBI Taxonomy" id="2666143"/>
    <lineage>
        <taxon>Archaea</taxon>
        <taxon>Methanobacteriati</taxon>
        <taxon>Methanobacteriota</taxon>
        <taxon>Stenosarchaea group</taxon>
        <taxon>Halobacteria</taxon>
        <taxon>Halobacteriales</taxon>
        <taxon>Haloferacaceae</taxon>
        <taxon>Haloferax</taxon>
    </lineage>
</organism>
<protein>
    <recommendedName>
        <fullName evidence="4">Lipoprotein</fullName>
    </recommendedName>
</protein>
<keyword evidence="1" id="KW-0812">Transmembrane</keyword>
<dbReference type="Proteomes" id="UP000443423">
    <property type="component" value="Unassembled WGS sequence"/>
</dbReference>
<dbReference type="OrthoDB" id="291106at2157"/>
<dbReference type="PROSITE" id="PS51257">
    <property type="entry name" value="PROKAR_LIPOPROTEIN"/>
    <property type="match status" value="1"/>
</dbReference>
<dbReference type="EMBL" id="WKJQ01000001">
    <property type="protein sequence ID" value="MRW95012.1"/>
    <property type="molecule type" value="Genomic_DNA"/>
</dbReference>
<accession>A0A6A8G369</accession>
<evidence type="ECO:0000313" key="3">
    <source>
        <dbReference type="Proteomes" id="UP000443423"/>
    </source>
</evidence>
<gene>
    <name evidence="2" type="ORF">GJR99_00290</name>
</gene>